<organism evidence="1 2">
    <name type="scientific">Candidatus Obscuribacter phosphatis</name>
    <dbReference type="NCBI Taxonomy" id="1906157"/>
    <lineage>
        <taxon>Bacteria</taxon>
        <taxon>Bacillati</taxon>
        <taxon>Candidatus Melainabacteria</taxon>
        <taxon>Candidatus Obscuribacterales</taxon>
        <taxon>Candidatus Obscuribacteraceae</taxon>
        <taxon>Candidatus Obscuribacter</taxon>
    </lineage>
</organism>
<dbReference type="Gene3D" id="3.40.30.10">
    <property type="entry name" value="Glutaredoxin"/>
    <property type="match status" value="1"/>
</dbReference>
<evidence type="ECO:0000313" key="1">
    <source>
        <dbReference type="EMBL" id="MBN8661464.1"/>
    </source>
</evidence>
<dbReference type="EMBL" id="JAFLCK010000020">
    <property type="protein sequence ID" value="MBN8661464.1"/>
    <property type="molecule type" value="Genomic_DNA"/>
</dbReference>
<dbReference type="SUPFAM" id="SSF52833">
    <property type="entry name" value="Thioredoxin-like"/>
    <property type="match status" value="1"/>
</dbReference>
<comment type="caution">
    <text evidence="1">The sequence shown here is derived from an EMBL/GenBank/DDBJ whole genome shotgun (WGS) entry which is preliminary data.</text>
</comment>
<dbReference type="InterPro" id="IPR036249">
    <property type="entry name" value="Thioredoxin-like_sf"/>
</dbReference>
<protein>
    <submittedName>
        <fullName evidence="1">Uncharacterized protein</fullName>
    </submittedName>
</protein>
<sequence length="69" mass="7911">MFDAAKRKVSGIRFERVGAEEDSFQELSQRYGVRSFPRIAIVDRNGNALYCGSPPREEESLVQLVSQYR</sequence>
<accession>A0A8J7TM95</accession>
<dbReference type="AlphaFoldDB" id="A0A8J7TM95"/>
<proteinExistence type="predicted"/>
<evidence type="ECO:0000313" key="2">
    <source>
        <dbReference type="Proteomes" id="UP000664277"/>
    </source>
</evidence>
<name>A0A8J7TM95_9BACT</name>
<gene>
    <name evidence="1" type="ORF">J0M35_13950</name>
</gene>
<reference evidence="1" key="1">
    <citation type="submission" date="2021-02" db="EMBL/GenBank/DDBJ databases">
        <title>Genome-Resolved Metagenomics of a Microbial Community Performing Photosynthetic Biological Nutrient Removal.</title>
        <authorList>
            <person name="Mcdaniel E.A."/>
        </authorList>
    </citation>
    <scope>NUCLEOTIDE SEQUENCE</scope>
    <source>
        <strain evidence="1">UWPOB_OBS1</strain>
    </source>
</reference>
<dbReference type="Proteomes" id="UP000664277">
    <property type="component" value="Unassembled WGS sequence"/>
</dbReference>